<dbReference type="InterPro" id="IPR052775">
    <property type="entry name" value="IUN_hydrolase"/>
</dbReference>
<reference evidence="4" key="1">
    <citation type="submission" date="2016-11" db="UniProtKB">
        <authorList>
            <consortium name="WormBaseParasite"/>
        </authorList>
    </citation>
    <scope>IDENTIFICATION</scope>
</reference>
<comment type="similarity">
    <text evidence="1">Belongs to the IUNH family.</text>
</comment>
<sequence length="66" mass="7106">MHEKTKLVIDTDGITDDIRAITIASQNPGAELIAVTTVRGCISVDQATANVSRTLRANEKKVILKT</sequence>
<organism evidence="3 4">
    <name type="scientific">Steinernema glaseri</name>
    <dbReference type="NCBI Taxonomy" id="37863"/>
    <lineage>
        <taxon>Eukaryota</taxon>
        <taxon>Metazoa</taxon>
        <taxon>Ecdysozoa</taxon>
        <taxon>Nematoda</taxon>
        <taxon>Chromadorea</taxon>
        <taxon>Rhabditida</taxon>
        <taxon>Tylenchina</taxon>
        <taxon>Panagrolaimomorpha</taxon>
        <taxon>Strongyloidoidea</taxon>
        <taxon>Steinernematidae</taxon>
        <taxon>Steinernema</taxon>
    </lineage>
</organism>
<proteinExistence type="inferred from homology"/>
<name>A0A1I7ZS52_9BILA</name>
<dbReference type="Pfam" id="PF01156">
    <property type="entry name" value="IU_nuc_hydro"/>
    <property type="match status" value="1"/>
</dbReference>
<evidence type="ECO:0000256" key="1">
    <source>
        <dbReference type="ARBA" id="ARBA00009176"/>
    </source>
</evidence>
<dbReference type="InterPro" id="IPR036452">
    <property type="entry name" value="Ribo_hydro-like"/>
</dbReference>
<feature type="domain" description="Inosine/uridine-preferring nucleoside hydrolase" evidence="2">
    <location>
        <begin position="7"/>
        <end position="61"/>
    </location>
</feature>
<dbReference type="PANTHER" id="PTHR46190:SF1">
    <property type="entry name" value="SI:CH211-201H21.5"/>
    <property type="match status" value="1"/>
</dbReference>
<dbReference type="WBParaSite" id="L893_g28997.t1">
    <property type="protein sequence ID" value="L893_g28997.t1"/>
    <property type="gene ID" value="L893_g28997"/>
</dbReference>
<dbReference type="GO" id="GO:0016799">
    <property type="term" value="F:hydrolase activity, hydrolyzing N-glycosyl compounds"/>
    <property type="evidence" value="ECO:0007669"/>
    <property type="project" value="InterPro"/>
</dbReference>
<dbReference type="AlphaFoldDB" id="A0A1I7ZS52"/>
<dbReference type="PANTHER" id="PTHR46190">
    <property type="entry name" value="SI:CH211-201H21.5-RELATED"/>
    <property type="match status" value="1"/>
</dbReference>
<protein>
    <submittedName>
        <fullName evidence="4">IU_nuc_hydro domain-containing protein</fullName>
    </submittedName>
</protein>
<keyword evidence="3" id="KW-1185">Reference proteome</keyword>
<evidence type="ECO:0000313" key="3">
    <source>
        <dbReference type="Proteomes" id="UP000095287"/>
    </source>
</evidence>
<evidence type="ECO:0000313" key="4">
    <source>
        <dbReference type="WBParaSite" id="L893_g28997.t1"/>
    </source>
</evidence>
<dbReference type="InterPro" id="IPR001910">
    <property type="entry name" value="Inosine/uridine_hydrolase_dom"/>
</dbReference>
<dbReference type="Gene3D" id="3.90.245.10">
    <property type="entry name" value="Ribonucleoside hydrolase-like"/>
    <property type="match status" value="1"/>
</dbReference>
<dbReference type="Proteomes" id="UP000095287">
    <property type="component" value="Unplaced"/>
</dbReference>
<evidence type="ECO:0000259" key="2">
    <source>
        <dbReference type="Pfam" id="PF01156"/>
    </source>
</evidence>
<accession>A0A1I7ZS52</accession>
<dbReference type="SUPFAM" id="SSF53590">
    <property type="entry name" value="Nucleoside hydrolase"/>
    <property type="match status" value="1"/>
</dbReference>